<dbReference type="Pfam" id="PF07681">
    <property type="entry name" value="DoxX"/>
    <property type="match status" value="1"/>
</dbReference>
<evidence type="ECO:0000256" key="1">
    <source>
        <dbReference type="ARBA" id="ARBA00004651"/>
    </source>
</evidence>
<evidence type="ECO:0000313" key="7">
    <source>
        <dbReference type="EMBL" id="QPS33832.1"/>
    </source>
</evidence>
<keyword evidence="5" id="KW-1133">Transmembrane helix</keyword>
<evidence type="ECO:0000256" key="5">
    <source>
        <dbReference type="ARBA" id="ARBA00022989"/>
    </source>
</evidence>
<protein>
    <submittedName>
        <fullName evidence="7">DoxX family protein</fullName>
    </submittedName>
</protein>
<dbReference type="AlphaFoldDB" id="A0A7T9TN72"/>
<dbReference type="KEGG" id="bcau:I6G59_00295"/>
<evidence type="ECO:0000256" key="3">
    <source>
        <dbReference type="ARBA" id="ARBA00022475"/>
    </source>
</evidence>
<name>A0A7T9TN72_9MICO</name>
<evidence type="ECO:0000313" key="8">
    <source>
        <dbReference type="Proteomes" id="UP000594979"/>
    </source>
</evidence>
<keyword evidence="4" id="KW-0812">Transmembrane</keyword>
<gene>
    <name evidence="7" type="ORF">I6G59_00295</name>
</gene>
<reference evidence="7 8" key="1">
    <citation type="submission" date="2020-12" db="EMBL/GenBank/DDBJ databases">
        <title>FDA dAtabase for Regulatory Grade micrObial Sequences (FDA-ARGOS): Supporting development and validation of Infectious Disease Dx tests.</title>
        <authorList>
            <person name="Sproer C."/>
            <person name="Gronow S."/>
            <person name="Severitt S."/>
            <person name="Schroder I."/>
            <person name="Tallon L."/>
            <person name="Sadzewicz L."/>
            <person name="Zhao X."/>
            <person name="Boylan J."/>
            <person name="Ott S."/>
            <person name="Bowen H."/>
            <person name="Vavikolanu K."/>
            <person name="Mehta A."/>
            <person name="Aluvathingal J."/>
            <person name="Nadendla S."/>
            <person name="Lowell S."/>
            <person name="Myers T."/>
            <person name="Yan Y."/>
            <person name="Sichtig H."/>
        </authorList>
    </citation>
    <scope>NUCLEOTIDE SEQUENCE [LARGE SCALE GENOMIC DNA]</scope>
    <source>
        <strain evidence="7 8">FDAARGOS_902</strain>
    </source>
</reference>
<evidence type="ECO:0000256" key="4">
    <source>
        <dbReference type="ARBA" id="ARBA00022692"/>
    </source>
</evidence>
<evidence type="ECO:0000256" key="2">
    <source>
        <dbReference type="ARBA" id="ARBA00006679"/>
    </source>
</evidence>
<dbReference type="InterPro" id="IPR032808">
    <property type="entry name" value="DoxX"/>
</dbReference>
<evidence type="ECO:0000256" key="6">
    <source>
        <dbReference type="ARBA" id="ARBA00023136"/>
    </source>
</evidence>
<dbReference type="GO" id="GO:0005886">
    <property type="term" value="C:plasma membrane"/>
    <property type="evidence" value="ECO:0007669"/>
    <property type="project" value="UniProtKB-SubCell"/>
</dbReference>
<organism evidence="7 8">
    <name type="scientific">Brevibacterium casei</name>
    <dbReference type="NCBI Taxonomy" id="33889"/>
    <lineage>
        <taxon>Bacteria</taxon>
        <taxon>Bacillati</taxon>
        <taxon>Actinomycetota</taxon>
        <taxon>Actinomycetes</taxon>
        <taxon>Micrococcales</taxon>
        <taxon>Brevibacteriaceae</taxon>
        <taxon>Brevibacterium</taxon>
    </lineage>
</organism>
<keyword evidence="6" id="KW-0472">Membrane</keyword>
<accession>A0A7T9TN72</accession>
<dbReference type="EMBL" id="CP065682">
    <property type="protein sequence ID" value="QPS33832.1"/>
    <property type="molecule type" value="Genomic_DNA"/>
</dbReference>
<keyword evidence="3" id="KW-1003">Cell membrane</keyword>
<dbReference type="PANTHER" id="PTHR33452">
    <property type="entry name" value="OXIDOREDUCTASE CATD-RELATED"/>
    <property type="match status" value="1"/>
</dbReference>
<proteinExistence type="inferred from homology"/>
<sequence>MNRVLIVISIKPGGHPVYATTGLPTIARDVIALIARIGLGTILIAHGWQKFNEWTIAGTADSFAQMGVPLPELAAPFATFVELIGGALLILGAFTPIVGALIAVNLLGALVIVHFVPVPFVDQGGWELVAALSAGALLIAAMGPGRFSVDRFVFRSKSARGKRADRVGSPAAA</sequence>
<comment type="similarity">
    <text evidence="2">Belongs to the DoxX family.</text>
</comment>
<dbReference type="Proteomes" id="UP000594979">
    <property type="component" value="Chromosome"/>
</dbReference>
<dbReference type="InterPro" id="IPR051907">
    <property type="entry name" value="DoxX-like_oxidoreductase"/>
</dbReference>
<dbReference type="PANTHER" id="PTHR33452:SF1">
    <property type="entry name" value="INNER MEMBRANE PROTEIN YPHA-RELATED"/>
    <property type="match status" value="1"/>
</dbReference>
<comment type="subcellular location">
    <subcellularLocation>
        <location evidence="1">Cell membrane</location>
        <topology evidence="1">Multi-pass membrane protein</topology>
    </subcellularLocation>
</comment>